<evidence type="ECO:0000313" key="3">
    <source>
        <dbReference type="Proteomes" id="UP000092503"/>
    </source>
</evidence>
<evidence type="ECO:0000313" key="4">
    <source>
        <dbReference type="Proteomes" id="UP000239710"/>
    </source>
</evidence>
<sequence length="163" mass="18476">MKIIAKKLTKNDKYDQLFCLRRDGSETSTSMPRQGVLPHDLIHYVVESVLRYDQGFLGIVAKGSAISFAMEQTHEAKDPNSANQAIHAEALVESLQAQLWSGAFDEEQFQEGLQSACASRSKPAPDLSHVDVRRDLYERVIELGQRWHQVPYHGTLELEMEHL</sequence>
<dbReference type="EMBL" id="MDCE01000005">
    <property type="protein sequence ID" value="PPV08082.1"/>
    <property type="molecule type" value="Genomic_DNA"/>
</dbReference>
<dbReference type="RefSeq" id="WP_065466667.1">
    <property type="nucleotide sequence ID" value="NZ_FLTX01000012.1"/>
</dbReference>
<reference evidence="2 3" key="1">
    <citation type="submission" date="2016-06" db="EMBL/GenBank/DDBJ databases">
        <authorList>
            <person name="Kjaerup R.B."/>
            <person name="Dalgaard T.S."/>
            <person name="Juul-Madsen H.R."/>
        </authorList>
    </citation>
    <scope>NUCLEOTIDE SEQUENCE [LARGE SCALE GENOMIC DNA]</scope>
    <source>
        <strain evidence="2">LMG947</strain>
    </source>
</reference>
<dbReference type="STRING" id="56449.XBLMG947_0988"/>
<gene>
    <name evidence="2" type="ORF">XBLMG947_0988</name>
    <name evidence="1" type="ORF">XbrCFBP1976_05215</name>
</gene>
<evidence type="ECO:0000313" key="1">
    <source>
        <dbReference type="EMBL" id="PPV08082.1"/>
    </source>
</evidence>
<reference evidence="1 4" key="2">
    <citation type="submission" date="2016-08" db="EMBL/GenBank/DDBJ databases">
        <title>Evolution of the type three secretion system and type three effector repertoires in Xanthomonas.</title>
        <authorList>
            <person name="Merda D."/>
            <person name="Briand M."/>
            <person name="Bosis E."/>
            <person name="Rousseau C."/>
            <person name="Portier P."/>
            <person name="Jacques M.-A."/>
            <person name="Fischer-Le Saux M."/>
        </authorList>
    </citation>
    <scope>NUCLEOTIDE SEQUENCE [LARGE SCALE GENOMIC DNA]</scope>
    <source>
        <strain evidence="1 4">CFBP1976</strain>
    </source>
</reference>
<accession>A0A1C3NII9</accession>
<protein>
    <submittedName>
        <fullName evidence="2">Uncharacterized protein</fullName>
    </submittedName>
</protein>
<dbReference type="AlphaFoldDB" id="A0A1C3NII9"/>
<dbReference type="Proteomes" id="UP000092503">
    <property type="component" value="Unassembled WGS sequence"/>
</dbReference>
<proteinExistence type="predicted"/>
<dbReference type="OrthoDB" id="583519at2"/>
<dbReference type="Proteomes" id="UP000239710">
    <property type="component" value="Unassembled WGS sequence"/>
</dbReference>
<evidence type="ECO:0000313" key="2">
    <source>
        <dbReference type="EMBL" id="SBV50211.1"/>
    </source>
</evidence>
<dbReference type="EMBL" id="FLTX01000012">
    <property type="protein sequence ID" value="SBV50211.1"/>
    <property type="molecule type" value="Genomic_DNA"/>
</dbReference>
<name>A0A1C3NII9_9XANT</name>
<keyword evidence="4" id="KW-1185">Reference proteome</keyword>
<organism evidence="2 3">
    <name type="scientific">Xanthomonas bromi</name>
    <dbReference type="NCBI Taxonomy" id="56449"/>
    <lineage>
        <taxon>Bacteria</taxon>
        <taxon>Pseudomonadati</taxon>
        <taxon>Pseudomonadota</taxon>
        <taxon>Gammaproteobacteria</taxon>
        <taxon>Lysobacterales</taxon>
        <taxon>Lysobacteraceae</taxon>
        <taxon>Xanthomonas</taxon>
    </lineage>
</organism>